<dbReference type="InterPro" id="IPR050301">
    <property type="entry name" value="NTE"/>
</dbReference>
<dbReference type="STRING" id="927664.SAMN05421780_101147"/>
<feature type="domain" description="PNPLA" evidence="5">
    <location>
        <begin position="6"/>
        <end position="164"/>
    </location>
</feature>
<sequence length="254" mass="28153">MNRIGLALSGGGIRGIAHLGVLEYLEEIGIKPSLISGTSAGSLVAAFYAAGYSPKEIHAITKAENFFNFTNLSIINGGIFKSNVFERIVKSYIPHDTIGKLKIPVAITVTDLTNARTRVFDTGKLSLAVRASCCVPLVFQPVRYEDSYLSDGGILDNFPVAPLRDRCDKIIGVNVSAVSRIDGQLSYKQLIQRTLELSLNNTIDHKMDWCDVYIEPPNISNYGIFDFDKMDEIFELGYVQAQKFEAEFLKMRTN</sequence>
<dbReference type="PANTHER" id="PTHR14226">
    <property type="entry name" value="NEUROPATHY TARGET ESTERASE/SWISS CHEESE D.MELANOGASTER"/>
    <property type="match status" value="1"/>
</dbReference>
<dbReference type="OrthoDB" id="9770965at2"/>
<keyword evidence="3 4" id="KW-0443">Lipid metabolism</keyword>
<dbReference type="GO" id="GO:0016787">
    <property type="term" value="F:hydrolase activity"/>
    <property type="evidence" value="ECO:0007669"/>
    <property type="project" value="UniProtKB-UniRule"/>
</dbReference>
<dbReference type="GO" id="GO:0016042">
    <property type="term" value="P:lipid catabolic process"/>
    <property type="evidence" value="ECO:0007669"/>
    <property type="project" value="UniProtKB-UniRule"/>
</dbReference>
<gene>
    <name evidence="6" type="ORF">SAMN05421780_101147</name>
</gene>
<evidence type="ECO:0000313" key="6">
    <source>
        <dbReference type="EMBL" id="SFB73034.1"/>
    </source>
</evidence>
<evidence type="ECO:0000259" key="5">
    <source>
        <dbReference type="PROSITE" id="PS51635"/>
    </source>
</evidence>
<evidence type="ECO:0000256" key="1">
    <source>
        <dbReference type="ARBA" id="ARBA00022801"/>
    </source>
</evidence>
<dbReference type="InterPro" id="IPR016035">
    <property type="entry name" value="Acyl_Trfase/lysoPLipase"/>
</dbReference>
<keyword evidence="7" id="KW-1185">Reference proteome</keyword>
<dbReference type="Proteomes" id="UP000199514">
    <property type="component" value="Unassembled WGS sequence"/>
</dbReference>
<dbReference type="RefSeq" id="WP_091505781.1">
    <property type="nucleotide sequence ID" value="NZ_FOLE01000001.1"/>
</dbReference>
<dbReference type="Gene3D" id="3.40.1090.10">
    <property type="entry name" value="Cytosolic phospholipase A2 catalytic domain"/>
    <property type="match status" value="2"/>
</dbReference>
<evidence type="ECO:0000256" key="4">
    <source>
        <dbReference type="PROSITE-ProRule" id="PRU01161"/>
    </source>
</evidence>
<feature type="short sequence motif" description="GXGXXG" evidence="4">
    <location>
        <begin position="10"/>
        <end position="15"/>
    </location>
</feature>
<feature type="active site" description="Nucleophile" evidence="4">
    <location>
        <position position="39"/>
    </location>
</feature>
<protein>
    <submittedName>
        <fullName evidence="6">NTE family protein</fullName>
    </submittedName>
</protein>
<dbReference type="InterPro" id="IPR002641">
    <property type="entry name" value="PNPLA_dom"/>
</dbReference>
<organism evidence="6 7">
    <name type="scientific">Flexibacter flexilis DSM 6793</name>
    <dbReference type="NCBI Taxonomy" id="927664"/>
    <lineage>
        <taxon>Bacteria</taxon>
        <taxon>Pseudomonadati</taxon>
        <taxon>Bacteroidota</taxon>
        <taxon>Cytophagia</taxon>
        <taxon>Cytophagales</taxon>
        <taxon>Flexibacteraceae</taxon>
        <taxon>Flexibacter</taxon>
    </lineage>
</organism>
<dbReference type="SUPFAM" id="SSF52151">
    <property type="entry name" value="FabD/lysophospholipase-like"/>
    <property type="match status" value="1"/>
</dbReference>
<evidence type="ECO:0000313" key="7">
    <source>
        <dbReference type="Proteomes" id="UP000199514"/>
    </source>
</evidence>
<dbReference type="Pfam" id="PF01734">
    <property type="entry name" value="Patatin"/>
    <property type="match status" value="1"/>
</dbReference>
<feature type="short sequence motif" description="DGA/G" evidence="4">
    <location>
        <begin position="151"/>
        <end position="153"/>
    </location>
</feature>
<accession>A0A1I1DDY8</accession>
<dbReference type="CDD" id="cd07205">
    <property type="entry name" value="Pat_PNPLA6_PNPLA7_NTE1_like"/>
    <property type="match status" value="1"/>
</dbReference>
<feature type="short sequence motif" description="GXSXG" evidence="4">
    <location>
        <begin position="37"/>
        <end position="41"/>
    </location>
</feature>
<keyword evidence="2 4" id="KW-0442">Lipid degradation</keyword>
<keyword evidence="1 4" id="KW-0378">Hydrolase</keyword>
<reference evidence="6 7" key="1">
    <citation type="submission" date="2016-10" db="EMBL/GenBank/DDBJ databases">
        <authorList>
            <person name="de Groot N.N."/>
        </authorList>
    </citation>
    <scope>NUCLEOTIDE SEQUENCE [LARGE SCALE GENOMIC DNA]</scope>
    <source>
        <strain evidence="6 7">DSM 6793</strain>
    </source>
</reference>
<evidence type="ECO:0000256" key="2">
    <source>
        <dbReference type="ARBA" id="ARBA00022963"/>
    </source>
</evidence>
<dbReference type="PANTHER" id="PTHR14226:SF78">
    <property type="entry name" value="SLR0060 PROTEIN"/>
    <property type="match status" value="1"/>
</dbReference>
<dbReference type="AlphaFoldDB" id="A0A1I1DDY8"/>
<proteinExistence type="predicted"/>
<dbReference type="PROSITE" id="PS51635">
    <property type="entry name" value="PNPLA"/>
    <property type="match status" value="1"/>
</dbReference>
<name>A0A1I1DDY8_9BACT</name>
<evidence type="ECO:0000256" key="3">
    <source>
        <dbReference type="ARBA" id="ARBA00023098"/>
    </source>
</evidence>
<feature type="active site" description="Proton acceptor" evidence="4">
    <location>
        <position position="151"/>
    </location>
</feature>
<dbReference type="EMBL" id="FOLE01000001">
    <property type="protein sequence ID" value="SFB73034.1"/>
    <property type="molecule type" value="Genomic_DNA"/>
</dbReference>